<proteinExistence type="inferred from homology"/>
<dbReference type="GO" id="GO:0043190">
    <property type="term" value="C:ATP-binding cassette (ABC) transporter complex"/>
    <property type="evidence" value="ECO:0007669"/>
    <property type="project" value="InterPro"/>
</dbReference>
<dbReference type="Pfam" id="PF00496">
    <property type="entry name" value="SBP_bac_5"/>
    <property type="match status" value="1"/>
</dbReference>
<accession>A0A2T4U315</accession>
<organism evidence="7 8">
    <name type="scientific">Alkalicoccus saliphilus</name>
    <dbReference type="NCBI Taxonomy" id="200989"/>
    <lineage>
        <taxon>Bacteria</taxon>
        <taxon>Bacillati</taxon>
        <taxon>Bacillota</taxon>
        <taxon>Bacilli</taxon>
        <taxon>Bacillales</taxon>
        <taxon>Bacillaceae</taxon>
        <taxon>Alkalicoccus</taxon>
    </lineage>
</organism>
<evidence type="ECO:0000313" key="7">
    <source>
        <dbReference type="EMBL" id="PTL37788.1"/>
    </source>
</evidence>
<sequence length="536" mass="59838">MKKAVGMISGAVLLAACAGDPENNAAEENNNTNNTEEAAEDERVGGDEYLQFGIASDPVSLDPHGANENVSNSINSSIYDRLVYMNEDLEMENGLAEELEQIEDTVWEVTVREGVEFHDGEELNAEVIKQNFDRILDPDIGSPIAFIFDMIEEVTVVDDYTVHLETDYPFAPLPSHLAHSGGSMVSPAIIEESYEALENGEDPFEAANQNPAGTGYFMFEDYEPGNHVTLARNDDYWHEENAKVEGVSFRVVPESLTRIGELETGTLDIVYPVNPGDMERLEEADGVTIEETSSTRMAYLGFNTEEEPFDDPLVRQAIHKVINKEDLIEGVLEGAGERADSPIAPDVFGYSDNVEPVEQDIEEAQEMLAEAGYEDGFETTILTDDERENEDLSQLLQAQLSQVGIDVSIEMVERGTYLDYVADGNSELFVGSWGTVTLDADYGLYPMFHSENKGVAGNRSFFDNEEVDELLEEARMASSEEERLELYEEVQNKLAEESPLAYIYYPDLITGLSEDVEGFWQYPSSFYFLRDVEINR</sequence>
<protein>
    <submittedName>
        <fullName evidence="7">Glutathione ABC transporter substrate-binding protein</fullName>
    </submittedName>
</protein>
<dbReference type="Gene3D" id="3.40.190.10">
    <property type="entry name" value="Periplasmic binding protein-like II"/>
    <property type="match status" value="1"/>
</dbReference>
<evidence type="ECO:0000256" key="4">
    <source>
        <dbReference type="SAM" id="MobiDB-lite"/>
    </source>
</evidence>
<dbReference type="Gene3D" id="3.10.105.10">
    <property type="entry name" value="Dipeptide-binding Protein, Domain 3"/>
    <property type="match status" value="1"/>
</dbReference>
<evidence type="ECO:0000256" key="1">
    <source>
        <dbReference type="ARBA" id="ARBA00005695"/>
    </source>
</evidence>
<evidence type="ECO:0000259" key="6">
    <source>
        <dbReference type="Pfam" id="PF00496"/>
    </source>
</evidence>
<feature type="chain" id="PRO_5039716894" evidence="5">
    <location>
        <begin position="19"/>
        <end position="536"/>
    </location>
</feature>
<gene>
    <name evidence="7" type="ORF">C6Y45_14600</name>
</gene>
<evidence type="ECO:0000256" key="5">
    <source>
        <dbReference type="SAM" id="SignalP"/>
    </source>
</evidence>
<keyword evidence="2" id="KW-0813">Transport</keyword>
<name>A0A2T4U315_9BACI</name>
<dbReference type="PANTHER" id="PTHR30290:SF9">
    <property type="entry name" value="OLIGOPEPTIDE-BINDING PROTEIN APPA"/>
    <property type="match status" value="1"/>
</dbReference>
<dbReference type="AlphaFoldDB" id="A0A2T4U315"/>
<keyword evidence="3 5" id="KW-0732">Signal</keyword>
<dbReference type="PANTHER" id="PTHR30290">
    <property type="entry name" value="PERIPLASMIC BINDING COMPONENT OF ABC TRANSPORTER"/>
    <property type="match status" value="1"/>
</dbReference>
<evidence type="ECO:0000256" key="2">
    <source>
        <dbReference type="ARBA" id="ARBA00022448"/>
    </source>
</evidence>
<dbReference type="EMBL" id="PZJJ01000033">
    <property type="protein sequence ID" value="PTL37788.1"/>
    <property type="molecule type" value="Genomic_DNA"/>
</dbReference>
<dbReference type="Proteomes" id="UP000240509">
    <property type="component" value="Unassembled WGS sequence"/>
</dbReference>
<dbReference type="RefSeq" id="WP_107585972.1">
    <property type="nucleotide sequence ID" value="NZ_PZJJ01000033.1"/>
</dbReference>
<evidence type="ECO:0000313" key="8">
    <source>
        <dbReference type="Proteomes" id="UP000240509"/>
    </source>
</evidence>
<dbReference type="PIRSF" id="PIRSF002741">
    <property type="entry name" value="MppA"/>
    <property type="match status" value="1"/>
</dbReference>
<dbReference type="Gene3D" id="3.90.76.10">
    <property type="entry name" value="Dipeptide-binding Protein, Domain 1"/>
    <property type="match status" value="1"/>
</dbReference>
<evidence type="ECO:0000256" key="3">
    <source>
        <dbReference type="ARBA" id="ARBA00022729"/>
    </source>
</evidence>
<feature type="domain" description="Solute-binding protein family 5" evidence="6">
    <location>
        <begin position="91"/>
        <end position="453"/>
    </location>
</feature>
<dbReference type="SUPFAM" id="SSF53850">
    <property type="entry name" value="Periplasmic binding protein-like II"/>
    <property type="match status" value="1"/>
</dbReference>
<dbReference type="PROSITE" id="PS51257">
    <property type="entry name" value="PROKAR_LIPOPROTEIN"/>
    <property type="match status" value="1"/>
</dbReference>
<feature type="region of interest" description="Disordered" evidence="4">
    <location>
        <begin position="22"/>
        <end position="42"/>
    </location>
</feature>
<dbReference type="CDD" id="cd08499">
    <property type="entry name" value="PBP2_Ylib_like"/>
    <property type="match status" value="1"/>
</dbReference>
<dbReference type="InterPro" id="IPR000914">
    <property type="entry name" value="SBP_5_dom"/>
</dbReference>
<feature type="signal peptide" evidence="5">
    <location>
        <begin position="1"/>
        <end position="18"/>
    </location>
</feature>
<dbReference type="GO" id="GO:0015833">
    <property type="term" value="P:peptide transport"/>
    <property type="evidence" value="ECO:0007669"/>
    <property type="project" value="TreeGrafter"/>
</dbReference>
<dbReference type="OrthoDB" id="9796817at2"/>
<keyword evidence="8" id="KW-1185">Reference proteome</keyword>
<dbReference type="InterPro" id="IPR030678">
    <property type="entry name" value="Peptide/Ni-bd"/>
</dbReference>
<comment type="similarity">
    <text evidence="1">Belongs to the bacterial solute-binding protein 5 family.</text>
</comment>
<comment type="caution">
    <text evidence="7">The sequence shown here is derived from an EMBL/GenBank/DDBJ whole genome shotgun (WGS) entry which is preliminary data.</text>
</comment>
<dbReference type="GO" id="GO:1904680">
    <property type="term" value="F:peptide transmembrane transporter activity"/>
    <property type="evidence" value="ECO:0007669"/>
    <property type="project" value="TreeGrafter"/>
</dbReference>
<reference evidence="7 8" key="1">
    <citation type="submission" date="2018-03" db="EMBL/GenBank/DDBJ databases">
        <title>Alkalicoccus saliphilus sp. nov., isolated from a mineral pool.</title>
        <authorList>
            <person name="Zhao B."/>
        </authorList>
    </citation>
    <scope>NUCLEOTIDE SEQUENCE [LARGE SCALE GENOMIC DNA]</scope>
    <source>
        <strain evidence="7 8">6AG</strain>
    </source>
</reference>
<feature type="compositionally biased region" description="Low complexity" evidence="4">
    <location>
        <begin position="22"/>
        <end position="36"/>
    </location>
</feature>
<dbReference type="InterPro" id="IPR039424">
    <property type="entry name" value="SBP_5"/>
</dbReference>
<dbReference type="GO" id="GO:0042597">
    <property type="term" value="C:periplasmic space"/>
    <property type="evidence" value="ECO:0007669"/>
    <property type="project" value="UniProtKB-ARBA"/>
</dbReference>